<gene>
    <name evidence="1" type="ORF">M1E25_07720</name>
</gene>
<sequence>MPGEADDALVQDAAEVLGTATIKATVHGVLTELVAAARRRHFVELLDEGALDDLADPDVPAEAWR</sequence>
<proteinExistence type="predicted"/>
<evidence type="ECO:0000313" key="1">
    <source>
        <dbReference type="EMBL" id="MCM2577238.1"/>
    </source>
</evidence>
<evidence type="ECO:0000313" key="2">
    <source>
        <dbReference type="Proteomes" id="UP001167160"/>
    </source>
</evidence>
<name>A0ABT0X3Y2_9ACTN</name>
<reference evidence="1" key="1">
    <citation type="journal article" date="2023" name="Int. J. Syst. Evol. Microbiol.">
        <title>Streptomyces meridianus sp. nov. isolated from brackish water of the Tagus estuary in Alcochete, Portugal.</title>
        <authorList>
            <person name="Santos J.D.N."/>
            <person name="Klimek D."/>
            <person name="Calusinska M."/>
            <person name="Lobo Da Cunha A."/>
            <person name="Catita J."/>
            <person name="Goncalves H."/>
            <person name="Gonzalez I."/>
            <person name="Reyes F."/>
            <person name="Lage O.M."/>
        </authorList>
    </citation>
    <scope>NUCLEOTIDE SEQUENCE</scope>
    <source>
        <strain evidence="1">MTZ3.1</strain>
    </source>
</reference>
<keyword evidence="2" id="KW-1185">Reference proteome</keyword>
<dbReference type="EMBL" id="JAMQGM010000017">
    <property type="protein sequence ID" value="MCM2577238.1"/>
    <property type="molecule type" value="Genomic_DNA"/>
</dbReference>
<organism evidence="1 2">
    <name type="scientific">Streptomyces meridianus</name>
    <dbReference type="NCBI Taxonomy" id="2938945"/>
    <lineage>
        <taxon>Bacteria</taxon>
        <taxon>Bacillati</taxon>
        <taxon>Actinomycetota</taxon>
        <taxon>Actinomycetes</taxon>
        <taxon>Kitasatosporales</taxon>
        <taxon>Streptomycetaceae</taxon>
        <taxon>Streptomyces</taxon>
    </lineage>
</organism>
<protein>
    <submittedName>
        <fullName evidence="1">Type II toxin-antitoxin system VapB family antitoxin</fullName>
    </submittedName>
</protein>
<dbReference type="RefSeq" id="WP_251411730.1">
    <property type="nucleotide sequence ID" value="NZ_JAMQGM010000017.1"/>
</dbReference>
<dbReference type="Proteomes" id="UP001167160">
    <property type="component" value="Unassembled WGS sequence"/>
</dbReference>
<comment type="caution">
    <text evidence="1">The sequence shown here is derived from an EMBL/GenBank/DDBJ whole genome shotgun (WGS) entry which is preliminary data.</text>
</comment>
<accession>A0ABT0X3Y2</accession>